<keyword evidence="1" id="KW-0812">Transmembrane</keyword>
<proteinExistence type="predicted"/>
<dbReference type="Proteomes" id="UP000308652">
    <property type="component" value="Unassembled WGS sequence"/>
</dbReference>
<keyword evidence="1" id="KW-0472">Membrane</keyword>
<keyword evidence="1" id="KW-1133">Transmembrane helix</keyword>
<protein>
    <submittedName>
        <fullName evidence="2">Uncharacterized protein</fullName>
    </submittedName>
</protein>
<evidence type="ECO:0000313" key="2">
    <source>
        <dbReference type="EMBL" id="TFK34210.1"/>
    </source>
</evidence>
<dbReference type="AlphaFoldDB" id="A0A5C3LMV2"/>
<organism evidence="2 3">
    <name type="scientific">Crucibulum laeve</name>
    <dbReference type="NCBI Taxonomy" id="68775"/>
    <lineage>
        <taxon>Eukaryota</taxon>
        <taxon>Fungi</taxon>
        <taxon>Dikarya</taxon>
        <taxon>Basidiomycota</taxon>
        <taxon>Agaricomycotina</taxon>
        <taxon>Agaricomycetes</taxon>
        <taxon>Agaricomycetidae</taxon>
        <taxon>Agaricales</taxon>
        <taxon>Agaricineae</taxon>
        <taxon>Nidulariaceae</taxon>
        <taxon>Crucibulum</taxon>
    </lineage>
</organism>
<keyword evidence="3" id="KW-1185">Reference proteome</keyword>
<feature type="transmembrane region" description="Helical" evidence="1">
    <location>
        <begin position="91"/>
        <end position="109"/>
    </location>
</feature>
<name>A0A5C3LMV2_9AGAR</name>
<gene>
    <name evidence="2" type="ORF">BDQ12DRAFT_690085</name>
</gene>
<reference evidence="2 3" key="1">
    <citation type="journal article" date="2019" name="Nat. Ecol. Evol.">
        <title>Megaphylogeny resolves global patterns of mushroom evolution.</title>
        <authorList>
            <person name="Varga T."/>
            <person name="Krizsan K."/>
            <person name="Foldi C."/>
            <person name="Dima B."/>
            <person name="Sanchez-Garcia M."/>
            <person name="Sanchez-Ramirez S."/>
            <person name="Szollosi G.J."/>
            <person name="Szarkandi J.G."/>
            <person name="Papp V."/>
            <person name="Albert L."/>
            <person name="Andreopoulos W."/>
            <person name="Angelini C."/>
            <person name="Antonin V."/>
            <person name="Barry K.W."/>
            <person name="Bougher N.L."/>
            <person name="Buchanan P."/>
            <person name="Buyck B."/>
            <person name="Bense V."/>
            <person name="Catcheside P."/>
            <person name="Chovatia M."/>
            <person name="Cooper J."/>
            <person name="Damon W."/>
            <person name="Desjardin D."/>
            <person name="Finy P."/>
            <person name="Geml J."/>
            <person name="Haridas S."/>
            <person name="Hughes K."/>
            <person name="Justo A."/>
            <person name="Karasinski D."/>
            <person name="Kautmanova I."/>
            <person name="Kiss B."/>
            <person name="Kocsube S."/>
            <person name="Kotiranta H."/>
            <person name="LaButti K.M."/>
            <person name="Lechner B.E."/>
            <person name="Liimatainen K."/>
            <person name="Lipzen A."/>
            <person name="Lukacs Z."/>
            <person name="Mihaltcheva S."/>
            <person name="Morgado L.N."/>
            <person name="Niskanen T."/>
            <person name="Noordeloos M.E."/>
            <person name="Ohm R.A."/>
            <person name="Ortiz-Santana B."/>
            <person name="Ovrebo C."/>
            <person name="Racz N."/>
            <person name="Riley R."/>
            <person name="Savchenko A."/>
            <person name="Shiryaev A."/>
            <person name="Soop K."/>
            <person name="Spirin V."/>
            <person name="Szebenyi C."/>
            <person name="Tomsovsky M."/>
            <person name="Tulloss R.E."/>
            <person name="Uehling J."/>
            <person name="Grigoriev I.V."/>
            <person name="Vagvolgyi C."/>
            <person name="Papp T."/>
            <person name="Martin F.M."/>
            <person name="Miettinen O."/>
            <person name="Hibbett D.S."/>
            <person name="Nagy L.G."/>
        </authorList>
    </citation>
    <scope>NUCLEOTIDE SEQUENCE [LARGE SCALE GENOMIC DNA]</scope>
    <source>
        <strain evidence="2 3">CBS 166.37</strain>
    </source>
</reference>
<accession>A0A5C3LMV2</accession>
<evidence type="ECO:0000256" key="1">
    <source>
        <dbReference type="SAM" id="Phobius"/>
    </source>
</evidence>
<evidence type="ECO:0000313" key="3">
    <source>
        <dbReference type="Proteomes" id="UP000308652"/>
    </source>
</evidence>
<dbReference type="EMBL" id="ML213635">
    <property type="protein sequence ID" value="TFK34210.1"/>
    <property type="molecule type" value="Genomic_DNA"/>
</dbReference>
<sequence length="131" mass="14490">MQNCVDRVGDVVIRLAGITGEHAVLSLGLRTIRLSHKEQMELGHTLAEVTFSFSASPVHRASNGPTEQEIRIRSCLKLASTRCVSVHLVPIHYLLALSCLVMLAHVFVIQPHCLIQLLRHMANSDCTLETN</sequence>